<dbReference type="GO" id="GO:0046686">
    <property type="term" value="P:response to cadmium ion"/>
    <property type="evidence" value="ECO:0007669"/>
    <property type="project" value="EnsemblFungi"/>
</dbReference>
<evidence type="ECO:0000256" key="4">
    <source>
        <dbReference type="PROSITE-ProRule" id="PRU00221"/>
    </source>
</evidence>
<feature type="region of interest" description="Disordered" evidence="5">
    <location>
        <begin position="205"/>
        <end position="227"/>
    </location>
</feature>
<dbReference type="SUPFAM" id="SSF81383">
    <property type="entry name" value="F-box domain"/>
    <property type="match status" value="1"/>
</dbReference>
<dbReference type="PANTHER" id="PTHR19872">
    <property type="entry name" value="UBIQUITIN LIGASE SPECIFICITY FACTOR/HREP PROTEIN"/>
    <property type="match status" value="1"/>
</dbReference>
<dbReference type="GO" id="GO:0000209">
    <property type="term" value="P:protein polyubiquitination"/>
    <property type="evidence" value="ECO:0007669"/>
    <property type="project" value="EnsemblFungi"/>
</dbReference>
<dbReference type="PANTHER" id="PTHR19872:SF9">
    <property type="entry name" value="UBIQUITIN-BINDING SDF UBIQUITIN LIGASE COMPLEX SUBUNIT"/>
    <property type="match status" value="1"/>
</dbReference>
<evidence type="ECO:0000259" key="6">
    <source>
        <dbReference type="PROSITE" id="PS50181"/>
    </source>
</evidence>
<dbReference type="CDD" id="cd00200">
    <property type="entry name" value="WD40"/>
    <property type="match status" value="1"/>
</dbReference>
<dbReference type="GO" id="GO:0046685">
    <property type="term" value="P:response to arsenic-containing substance"/>
    <property type="evidence" value="ECO:0007669"/>
    <property type="project" value="EnsemblFungi"/>
</dbReference>
<dbReference type="OrthoDB" id="5580488at2759"/>
<dbReference type="InterPro" id="IPR001680">
    <property type="entry name" value="WD40_rpt"/>
</dbReference>
<keyword evidence="2" id="KW-0677">Repeat</keyword>
<dbReference type="eggNOG" id="KOG0274">
    <property type="taxonomic scope" value="Eukaryota"/>
</dbReference>
<dbReference type="Gene3D" id="2.130.10.10">
    <property type="entry name" value="YVTN repeat-like/Quinoprotein amine dehydrogenase"/>
    <property type="match status" value="2"/>
</dbReference>
<dbReference type="InterPro" id="IPR001810">
    <property type="entry name" value="F-box_dom"/>
</dbReference>
<evidence type="ECO:0000256" key="5">
    <source>
        <dbReference type="SAM" id="MobiDB-lite"/>
    </source>
</evidence>
<dbReference type="GO" id="GO:0000082">
    <property type="term" value="P:G1/S transition of mitotic cell cycle"/>
    <property type="evidence" value="ECO:0007669"/>
    <property type="project" value="EnsemblFungi"/>
</dbReference>
<evidence type="ECO:0000313" key="8">
    <source>
        <dbReference type="JaponicusDB" id="SJAG_00192"/>
    </source>
</evidence>
<feature type="repeat" description="WD" evidence="4">
    <location>
        <begin position="279"/>
        <end position="318"/>
    </location>
</feature>
<feature type="domain" description="F-box" evidence="6">
    <location>
        <begin position="113"/>
        <end position="159"/>
    </location>
</feature>
<feature type="repeat" description="WD" evidence="4">
    <location>
        <begin position="398"/>
        <end position="439"/>
    </location>
</feature>
<reference evidence="7 9" key="1">
    <citation type="journal article" date="2011" name="Science">
        <title>Comparative functional genomics of the fission yeasts.</title>
        <authorList>
            <person name="Rhind N."/>
            <person name="Chen Z."/>
            <person name="Yassour M."/>
            <person name="Thompson D.A."/>
            <person name="Haas B.J."/>
            <person name="Habib N."/>
            <person name="Wapinski I."/>
            <person name="Roy S."/>
            <person name="Lin M.F."/>
            <person name="Heiman D.I."/>
            <person name="Young S.K."/>
            <person name="Furuya K."/>
            <person name="Guo Y."/>
            <person name="Pidoux A."/>
            <person name="Chen H.M."/>
            <person name="Robbertse B."/>
            <person name="Goldberg J.M."/>
            <person name="Aoki K."/>
            <person name="Bayne E.H."/>
            <person name="Berlin A.M."/>
            <person name="Desjardins C.A."/>
            <person name="Dobbs E."/>
            <person name="Dukaj L."/>
            <person name="Fan L."/>
            <person name="FitzGerald M.G."/>
            <person name="French C."/>
            <person name="Gujja S."/>
            <person name="Hansen K."/>
            <person name="Keifenheim D."/>
            <person name="Levin J.Z."/>
            <person name="Mosher R.A."/>
            <person name="Mueller C.A."/>
            <person name="Pfiffner J."/>
            <person name="Priest M."/>
            <person name="Russ C."/>
            <person name="Smialowska A."/>
            <person name="Swoboda P."/>
            <person name="Sykes S.M."/>
            <person name="Vaughn M."/>
            <person name="Vengrova S."/>
            <person name="Yoder R."/>
            <person name="Zeng Q."/>
            <person name="Allshire R."/>
            <person name="Baulcombe D."/>
            <person name="Birren B.W."/>
            <person name="Brown W."/>
            <person name="Ekwall K."/>
            <person name="Kellis M."/>
            <person name="Leatherwood J."/>
            <person name="Levin H."/>
            <person name="Margalit H."/>
            <person name="Martienssen R."/>
            <person name="Nieduszynski C.A."/>
            <person name="Spatafora J.W."/>
            <person name="Friedman N."/>
            <person name="Dalgaard J.Z."/>
            <person name="Baumann P."/>
            <person name="Niki H."/>
            <person name="Regev A."/>
            <person name="Nusbaum C."/>
        </authorList>
    </citation>
    <scope>NUCLEOTIDE SEQUENCE [LARGE SCALE GENOMIC DNA]</scope>
    <source>
        <strain evidence="9">yFS275 / FY16936</strain>
    </source>
</reference>
<gene>
    <name evidence="8" type="primary">pof1</name>
    <name evidence="7" type="ORF">SJAG_00192</name>
</gene>
<organism evidence="7 9">
    <name type="scientific">Schizosaccharomyces japonicus (strain yFS275 / FY16936)</name>
    <name type="common">Fission yeast</name>
    <dbReference type="NCBI Taxonomy" id="402676"/>
    <lineage>
        <taxon>Eukaryota</taxon>
        <taxon>Fungi</taxon>
        <taxon>Dikarya</taxon>
        <taxon>Ascomycota</taxon>
        <taxon>Taphrinomycotina</taxon>
        <taxon>Schizosaccharomycetes</taxon>
        <taxon>Schizosaccharomycetales</taxon>
        <taxon>Schizosaccharomycetaceae</taxon>
        <taxon>Schizosaccharomyces</taxon>
    </lineage>
</organism>
<dbReference type="InterPro" id="IPR020472">
    <property type="entry name" value="WD40_PAC1"/>
</dbReference>
<dbReference type="GO" id="GO:0140299">
    <property type="term" value="F:molecular sensor activity"/>
    <property type="evidence" value="ECO:0007669"/>
    <property type="project" value="EnsemblFungi"/>
</dbReference>
<sequence>MSLQQLISNEHSNMAPSAAPQDNSKDKVCYRHLYEREFIAKGEKGRMPLKPIDIQKDMDVLDDKSRSKIEHIWDEFKDLSVFEQRVVLQGIFNNSCSSLLSFASASLQSLVRLDFISLLPVEISFKILSYLDARSLCKAAQVCRRWRELADDDCVWHRMCEQHINRKCEKCGWGLPLMERRRLTAAKPAIEERFRRLTAKRPLEDASEAPAPANVHQKRARVSEGAASVNEEAGGELHVCNKDCTTLSACTVKPWKEVYAERCRVECNWRHGRYRQLLLEGHSDGIMALQLRGHLLASGSYDTTIRLWDMNTMKPIRLLEGHTSGVTCLQFDSCKLISGSMDKTIKIWNYRTGACLSTFTGHRDSVLCLAFDSTILVSGSADCTVKVWHFVGCKRITLRGHTGPVNSVKISRQRNIVYSCSDDNTIRLWSLTTNTCLAVFNAHIGPVQSLATTDSYLFSSSLDGTIKKWDVNREKCVETMFGHIEGVWDIAADRLRLISGAHDGCVKVWEASQCVYTLKDHNAPVTSVTLGDCEVIAGYDDGQISVWLFGAVPPSVSSSVIRVEDGH</sequence>
<dbReference type="PROSITE" id="PS00678">
    <property type="entry name" value="WD_REPEATS_1"/>
    <property type="match status" value="1"/>
</dbReference>
<dbReference type="FunFam" id="1.20.1280.50:FF:000016">
    <property type="entry name" value="E3 ubiquitin ligase complex SCF subunit sconB"/>
    <property type="match status" value="1"/>
</dbReference>
<accession>B6JXQ1</accession>
<dbReference type="InterPro" id="IPR036047">
    <property type="entry name" value="F-box-like_dom_sf"/>
</dbReference>
<dbReference type="Gene3D" id="1.20.1280.50">
    <property type="match status" value="1"/>
</dbReference>
<dbReference type="GO" id="GO:0043224">
    <property type="term" value="C:nuclear SCF ubiquitin ligase complex"/>
    <property type="evidence" value="ECO:0007669"/>
    <property type="project" value="EnsemblFungi"/>
</dbReference>
<dbReference type="InterPro" id="IPR019775">
    <property type="entry name" value="WD40_repeat_CS"/>
</dbReference>
<feature type="repeat" description="WD" evidence="4">
    <location>
        <begin position="319"/>
        <end position="358"/>
    </location>
</feature>
<dbReference type="GO" id="GO:0031146">
    <property type="term" value="P:SCF-dependent proteasomal ubiquitin-dependent protein catabolic process"/>
    <property type="evidence" value="ECO:0007669"/>
    <property type="project" value="EnsemblFungi"/>
</dbReference>
<dbReference type="SMART" id="SM00256">
    <property type="entry name" value="FBOX"/>
    <property type="match status" value="1"/>
</dbReference>
<dbReference type="InterPro" id="IPR015943">
    <property type="entry name" value="WD40/YVTN_repeat-like_dom_sf"/>
</dbReference>
<evidence type="ECO:0000313" key="9">
    <source>
        <dbReference type="Proteomes" id="UP000001744"/>
    </source>
</evidence>
<dbReference type="GO" id="GO:0006357">
    <property type="term" value="P:regulation of transcription by RNA polymerase II"/>
    <property type="evidence" value="ECO:0007669"/>
    <property type="project" value="EnsemblFungi"/>
</dbReference>
<keyword evidence="3" id="KW-0833">Ubl conjugation pathway</keyword>
<dbReference type="GeneID" id="7047780"/>
<dbReference type="PROSITE" id="PS50294">
    <property type="entry name" value="WD_REPEATS_REGION"/>
    <property type="match status" value="5"/>
</dbReference>
<dbReference type="GO" id="GO:1990756">
    <property type="term" value="F:ubiquitin-like ligase-substrate adaptor activity"/>
    <property type="evidence" value="ECO:0007669"/>
    <property type="project" value="EnsemblFungi"/>
</dbReference>
<dbReference type="CDD" id="cd22147">
    <property type="entry name" value="F-box_SpPof1-like"/>
    <property type="match status" value="1"/>
</dbReference>
<evidence type="ECO:0000256" key="3">
    <source>
        <dbReference type="ARBA" id="ARBA00022786"/>
    </source>
</evidence>
<dbReference type="JaponicusDB" id="SJAG_00192">
    <property type="gene designation" value="pof1"/>
</dbReference>
<dbReference type="PROSITE" id="PS50082">
    <property type="entry name" value="WD_REPEATS_2"/>
    <property type="match status" value="5"/>
</dbReference>
<dbReference type="OMA" id="GIAHVWS"/>
<dbReference type="GO" id="GO:0042802">
    <property type="term" value="F:identical protein binding"/>
    <property type="evidence" value="ECO:0007669"/>
    <property type="project" value="EnsemblFungi"/>
</dbReference>
<feature type="repeat" description="WD" evidence="4">
    <location>
        <begin position="359"/>
        <end position="388"/>
    </location>
</feature>
<proteinExistence type="predicted"/>
<evidence type="ECO:0000256" key="2">
    <source>
        <dbReference type="ARBA" id="ARBA00022737"/>
    </source>
</evidence>
<dbReference type="InterPro" id="IPR051075">
    <property type="entry name" value="SCF_subunit_WD-repeat"/>
</dbReference>
<dbReference type="VEuPathDB" id="FungiDB:SJAG_00192"/>
<dbReference type="PRINTS" id="PR00320">
    <property type="entry name" value="GPROTEINBRPT"/>
</dbReference>
<dbReference type="SMART" id="SM00320">
    <property type="entry name" value="WD40"/>
    <property type="match status" value="7"/>
</dbReference>
<dbReference type="SUPFAM" id="SSF50978">
    <property type="entry name" value="WD40 repeat-like"/>
    <property type="match status" value="1"/>
</dbReference>
<dbReference type="FunFam" id="2.130.10.10:FF:000715">
    <property type="entry name" value="F-box protein MET30"/>
    <property type="match status" value="1"/>
</dbReference>
<dbReference type="AlphaFoldDB" id="B6JXQ1"/>
<dbReference type="InterPro" id="IPR036322">
    <property type="entry name" value="WD40_repeat_dom_sf"/>
</dbReference>
<dbReference type="PROSITE" id="PS50181">
    <property type="entry name" value="FBOX"/>
    <property type="match status" value="1"/>
</dbReference>
<dbReference type="Proteomes" id="UP000001744">
    <property type="component" value="Unassembled WGS sequence"/>
</dbReference>
<keyword evidence="1 4" id="KW-0853">WD repeat</keyword>
<dbReference type="Pfam" id="PF00400">
    <property type="entry name" value="WD40"/>
    <property type="match status" value="7"/>
</dbReference>
<feature type="repeat" description="WD" evidence="4">
    <location>
        <begin position="440"/>
        <end position="479"/>
    </location>
</feature>
<dbReference type="EMBL" id="KE651166">
    <property type="protein sequence ID" value="EEB05195.1"/>
    <property type="molecule type" value="Genomic_DNA"/>
</dbReference>
<dbReference type="HOGENOM" id="CLU_000288_103_1_1"/>
<dbReference type="STRING" id="402676.B6JXQ1"/>
<dbReference type="Pfam" id="PF12937">
    <property type="entry name" value="F-box-like"/>
    <property type="match status" value="1"/>
</dbReference>
<dbReference type="GO" id="GO:0043130">
    <property type="term" value="F:ubiquitin binding"/>
    <property type="evidence" value="ECO:0007669"/>
    <property type="project" value="EnsemblFungi"/>
</dbReference>
<evidence type="ECO:0000313" key="7">
    <source>
        <dbReference type="EMBL" id="EEB05195.1"/>
    </source>
</evidence>
<protein>
    <submittedName>
        <fullName evidence="7">F-box/WD repeat protein Pof1</fullName>
    </submittedName>
</protein>
<name>B6JXQ1_SCHJY</name>
<dbReference type="RefSeq" id="XP_002171488.1">
    <property type="nucleotide sequence ID" value="XM_002171452.2"/>
</dbReference>
<evidence type="ECO:0000256" key="1">
    <source>
        <dbReference type="ARBA" id="ARBA00022574"/>
    </source>
</evidence>
<keyword evidence="9" id="KW-1185">Reference proteome</keyword>